<evidence type="ECO:0000313" key="2">
    <source>
        <dbReference type="EMBL" id="QNL31484.1"/>
    </source>
</evidence>
<evidence type="ECO:0000256" key="1">
    <source>
        <dbReference type="SAM" id="Phobius"/>
    </source>
</evidence>
<reference evidence="2" key="1">
    <citation type="submission" date="2020-07" db="EMBL/GenBank/DDBJ databases">
        <title>Dissolved microcystin release linked to lysis of a Microcystis spp. bloom in Lake Erie (USA) attributed to a novel cyanophage.</title>
        <authorList>
            <person name="McKindles K.M."/>
            <person name="Manes M.A."/>
            <person name="DeMarco J.R."/>
            <person name="McClure A."/>
            <person name="McKay R.M."/>
            <person name="Davis T.W."/>
            <person name="Bullerjahn G.S."/>
        </authorList>
    </citation>
    <scope>NUCLEOTIDE SEQUENCE</scope>
</reference>
<dbReference type="EMBL" id="MT840185">
    <property type="protein sequence ID" value="QNL31484.1"/>
    <property type="molecule type" value="Genomic_DNA"/>
</dbReference>
<sequence length="52" mass="5967">MNIISTVILSIVSIVIFTILMLTVTCIMFYTMGFFLGFIEALEDFINTRKNK</sequence>
<protein>
    <submittedName>
        <fullName evidence="2">Uncharacterized protein</fullName>
    </submittedName>
</protein>
<organism evidence="2">
    <name type="scientific">Bacteriophage sp</name>
    <dbReference type="NCBI Taxonomy" id="38018"/>
    <lineage>
        <taxon>Viruses</taxon>
    </lineage>
</organism>
<accession>A0A7G9A411</accession>
<feature type="transmembrane region" description="Helical" evidence="1">
    <location>
        <begin position="6"/>
        <end position="39"/>
    </location>
</feature>
<keyword evidence="1" id="KW-1133">Transmembrane helix</keyword>
<name>A0A7G9A411_9VIRU</name>
<proteinExistence type="predicted"/>
<keyword evidence="1" id="KW-0812">Transmembrane</keyword>
<keyword evidence="1" id="KW-0472">Membrane</keyword>